<evidence type="ECO:0000256" key="1">
    <source>
        <dbReference type="SAM" id="Phobius"/>
    </source>
</evidence>
<gene>
    <name evidence="2" type="ORF">CEXT_664181</name>
</gene>
<keyword evidence="1" id="KW-1133">Transmembrane helix</keyword>
<accession>A0AAV4RLM5</accession>
<dbReference type="AlphaFoldDB" id="A0AAV4RLM5"/>
<evidence type="ECO:0000313" key="3">
    <source>
        <dbReference type="Proteomes" id="UP001054945"/>
    </source>
</evidence>
<evidence type="ECO:0000313" key="2">
    <source>
        <dbReference type="EMBL" id="GIY21944.1"/>
    </source>
</evidence>
<feature type="transmembrane region" description="Helical" evidence="1">
    <location>
        <begin position="39"/>
        <end position="63"/>
    </location>
</feature>
<proteinExistence type="predicted"/>
<dbReference type="Proteomes" id="UP001054945">
    <property type="component" value="Unassembled WGS sequence"/>
</dbReference>
<reference evidence="2 3" key="1">
    <citation type="submission" date="2021-06" db="EMBL/GenBank/DDBJ databases">
        <title>Caerostris extrusa draft genome.</title>
        <authorList>
            <person name="Kono N."/>
            <person name="Arakawa K."/>
        </authorList>
    </citation>
    <scope>NUCLEOTIDE SEQUENCE [LARGE SCALE GENOMIC DNA]</scope>
</reference>
<keyword evidence="3" id="KW-1185">Reference proteome</keyword>
<dbReference type="EMBL" id="BPLR01008071">
    <property type="protein sequence ID" value="GIY21944.1"/>
    <property type="molecule type" value="Genomic_DNA"/>
</dbReference>
<sequence>MVFIPQVVSEATLGATVPPLASTSSTSLGAFSILKDPAVFVPIVCAIVVVVVITVVVAVVMVLRRKDTTSECRSQGVFGYFPSQFGGRLYPWQQNGRFNTDAPAKRYFISPALLQIEDFGDRKQRIERGTVCALKLIHNR</sequence>
<name>A0AAV4RLM5_CAEEX</name>
<comment type="caution">
    <text evidence="2">The sequence shown here is derived from an EMBL/GenBank/DDBJ whole genome shotgun (WGS) entry which is preliminary data.</text>
</comment>
<organism evidence="2 3">
    <name type="scientific">Caerostris extrusa</name>
    <name type="common">Bark spider</name>
    <name type="synonym">Caerostris bankana</name>
    <dbReference type="NCBI Taxonomy" id="172846"/>
    <lineage>
        <taxon>Eukaryota</taxon>
        <taxon>Metazoa</taxon>
        <taxon>Ecdysozoa</taxon>
        <taxon>Arthropoda</taxon>
        <taxon>Chelicerata</taxon>
        <taxon>Arachnida</taxon>
        <taxon>Araneae</taxon>
        <taxon>Araneomorphae</taxon>
        <taxon>Entelegynae</taxon>
        <taxon>Araneoidea</taxon>
        <taxon>Araneidae</taxon>
        <taxon>Caerostris</taxon>
    </lineage>
</organism>
<keyword evidence="1" id="KW-0812">Transmembrane</keyword>
<keyword evidence="1" id="KW-0472">Membrane</keyword>
<protein>
    <submittedName>
        <fullName evidence="2">Uncharacterized protein</fullName>
    </submittedName>
</protein>